<accession>A0A9K3IG05</accession>
<dbReference type="AlphaFoldDB" id="A0A9K3IG05"/>
<evidence type="ECO:0000313" key="7">
    <source>
        <dbReference type="EMBL" id="KAF5795871.1"/>
    </source>
</evidence>
<evidence type="ECO:0000259" key="5">
    <source>
        <dbReference type="PROSITE" id="PS50097"/>
    </source>
</evidence>
<comment type="similarity">
    <text evidence="3">Belongs to the NPH3 family.</text>
</comment>
<dbReference type="PANTHER" id="PTHR32370">
    <property type="entry name" value="OS12G0117600 PROTEIN"/>
    <property type="match status" value="1"/>
</dbReference>
<feature type="region of interest" description="Disordered" evidence="4">
    <location>
        <begin position="480"/>
        <end position="502"/>
    </location>
</feature>
<name>A0A9K3IG05_HELAN</name>
<dbReference type="PROSITE" id="PS51649">
    <property type="entry name" value="NPH3"/>
    <property type="match status" value="1"/>
</dbReference>
<dbReference type="InterPro" id="IPR011333">
    <property type="entry name" value="SKP1/BTB/POZ_sf"/>
</dbReference>
<dbReference type="SUPFAM" id="SSF54695">
    <property type="entry name" value="POZ domain"/>
    <property type="match status" value="1"/>
</dbReference>
<dbReference type="EMBL" id="MNCJ02000323">
    <property type="protein sequence ID" value="KAF5795871.1"/>
    <property type="molecule type" value="Genomic_DNA"/>
</dbReference>
<reference evidence="7" key="1">
    <citation type="journal article" date="2017" name="Nature">
        <title>The sunflower genome provides insights into oil metabolism, flowering and Asterid evolution.</title>
        <authorList>
            <person name="Badouin H."/>
            <person name="Gouzy J."/>
            <person name="Grassa C.J."/>
            <person name="Murat F."/>
            <person name="Staton S.E."/>
            <person name="Cottret L."/>
            <person name="Lelandais-Briere C."/>
            <person name="Owens G.L."/>
            <person name="Carrere S."/>
            <person name="Mayjonade B."/>
            <person name="Legrand L."/>
            <person name="Gill N."/>
            <person name="Kane N.C."/>
            <person name="Bowers J.E."/>
            <person name="Hubner S."/>
            <person name="Bellec A."/>
            <person name="Berard A."/>
            <person name="Berges H."/>
            <person name="Blanchet N."/>
            <person name="Boniface M.C."/>
            <person name="Brunel D."/>
            <person name="Catrice O."/>
            <person name="Chaidir N."/>
            <person name="Claudel C."/>
            <person name="Donnadieu C."/>
            <person name="Faraut T."/>
            <person name="Fievet G."/>
            <person name="Helmstetter N."/>
            <person name="King M."/>
            <person name="Knapp S.J."/>
            <person name="Lai Z."/>
            <person name="Le Paslier M.C."/>
            <person name="Lippi Y."/>
            <person name="Lorenzon L."/>
            <person name="Mandel J.R."/>
            <person name="Marage G."/>
            <person name="Marchand G."/>
            <person name="Marquand E."/>
            <person name="Bret-Mestries E."/>
            <person name="Morien E."/>
            <person name="Nambeesan S."/>
            <person name="Nguyen T."/>
            <person name="Pegot-Espagnet P."/>
            <person name="Pouilly N."/>
            <person name="Raftis F."/>
            <person name="Sallet E."/>
            <person name="Schiex T."/>
            <person name="Thomas J."/>
            <person name="Vandecasteele C."/>
            <person name="Vares D."/>
            <person name="Vear F."/>
            <person name="Vautrin S."/>
            <person name="Crespi M."/>
            <person name="Mangin B."/>
            <person name="Burke J.M."/>
            <person name="Salse J."/>
            <person name="Munos S."/>
            <person name="Vincourt P."/>
            <person name="Rieseberg L.H."/>
            <person name="Langlade N.B."/>
        </authorList>
    </citation>
    <scope>NUCLEOTIDE SEQUENCE</scope>
    <source>
        <tissue evidence="7">Leaves</tissue>
    </source>
</reference>
<dbReference type="Pfam" id="PF03000">
    <property type="entry name" value="NPH3"/>
    <property type="match status" value="1"/>
</dbReference>
<dbReference type="InterPro" id="IPR000210">
    <property type="entry name" value="BTB/POZ_dom"/>
</dbReference>
<dbReference type="SMART" id="SM00225">
    <property type="entry name" value="BTB"/>
    <property type="match status" value="1"/>
</dbReference>
<keyword evidence="2" id="KW-0833">Ubl conjugation pathway</keyword>
<gene>
    <name evidence="7" type="ORF">HanXRQr2_Chr08g0344751</name>
</gene>
<comment type="pathway">
    <text evidence="1">Protein modification; protein ubiquitination.</text>
</comment>
<feature type="compositionally biased region" description="Basic and acidic residues" evidence="4">
    <location>
        <begin position="480"/>
        <end position="493"/>
    </location>
</feature>
<evidence type="ECO:0000259" key="6">
    <source>
        <dbReference type="PROSITE" id="PS51649"/>
    </source>
</evidence>
<reference evidence="7" key="2">
    <citation type="submission" date="2020-06" db="EMBL/GenBank/DDBJ databases">
        <title>Helianthus annuus Genome sequencing and assembly Release 2.</title>
        <authorList>
            <person name="Gouzy J."/>
            <person name="Langlade N."/>
            <person name="Munos S."/>
        </authorList>
    </citation>
    <scope>NUCLEOTIDE SEQUENCE</scope>
    <source>
        <tissue evidence="7">Leaves</tissue>
    </source>
</reference>
<dbReference type="Pfam" id="PF00651">
    <property type="entry name" value="BTB"/>
    <property type="match status" value="1"/>
</dbReference>
<evidence type="ECO:0000256" key="1">
    <source>
        <dbReference type="ARBA" id="ARBA00004906"/>
    </source>
</evidence>
<dbReference type="PROSITE" id="PS50097">
    <property type="entry name" value="BTB"/>
    <property type="match status" value="1"/>
</dbReference>
<organism evidence="7 8">
    <name type="scientific">Helianthus annuus</name>
    <name type="common">Common sunflower</name>
    <dbReference type="NCBI Taxonomy" id="4232"/>
    <lineage>
        <taxon>Eukaryota</taxon>
        <taxon>Viridiplantae</taxon>
        <taxon>Streptophyta</taxon>
        <taxon>Embryophyta</taxon>
        <taxon>Tracheophyta</taxon>
        <taxon>Spermatophyta</taxon>
        <taxon>Magnoliopsida</taxon>
        <taxon>eudicotyledons</taxon>
        <taxon>Gunneridae</taxon>
        <taxon>Pentapetalae</taxon>
        <taxon>asterids</taxon>
        <taxon>campanulids</taxon>
        <taxon>Asterales</taxon>
        <taxon>Asteraceae</taxon>
        <taxon>Asteroideae</taxon>
        <taxon>Heliantheae alliance</taxon>
        <taxon>Heliantheae</taxon>
        <taxon>Helianthus</taxon>
    </lineage>
</organism>
<dbReference type="Gramene" id="mRNA:HanXRQr2_Chr08g0344751">
    <property type="protein sequence ID" value="mRNA:HanXRQr2_Chr08g0344751"/>
    <property type="gene ID" value="HanXRQr2_Chr08g0344751"/>
</dbReference>
<feature type="domain" description="BTB" evidence="5">
    <location>
        <begin position="24"/>
        <end position="91"/>
    </location>
</feature>
<evidence type="ECO:0000256" key="4">
    <source>
        <dbReference type="SAM" id="MobiDB-lite"/>
    </source>
</evidence>
<dbReference type="Proteomes" id="UP000215914">
    <property type="component" value="Unassembled WGS sequence"/>
</dbReference>
<feature type="domain" description="NPH3" evidence="6">
    <location>
        <begin position="202"/>
        <end position="473"/>
    </location>
</feature>
<evidence type="ECO:0000256" key="2">
    <source>
        <dbReference type="ARBA" id="ARBA00022786"/>
    </source>
</evidence>
<keyword evidence="8" id="KW-1185">Reference proteome</keyword>
<evidence type="ECO:0000256" key="3">
    <source>
        <dbReference type="PROSITE-ProRule" id="PRU00982"/>
    </source>
</evidence>
<comment type="caution">
    <text evidence="7">The sequence shown here is derived from an EMBL/GenBank/DDBJ whole genome shotgun (WGS) entry which is preliminary data.</text>
</comment>
<protein>
    <submittedName>
        <fullName evidence="7">BTB/POZ domain, NPH3 domain-containing protein</fullName>
    </submittedName>
</protein>
<proteinExistence type="inferred from homology"/>
<dbReference type="InterPro" id="IPR027356">
    <property type="entry name" value="NPH3_dom"/>
</dbReference>
<evidence type="ECO:0000313" key="8">
    <source>
        <dbReference type="Proteomes" id="UP000215914"/>
    </source>
</evidence>
<dbReference type="InterPro" id="IPR043454">
    <property type="entry name" value="NPH3/RPT2-like"/>
</dbReference>
<sequence>MEKWKPFFWDPIGFKVMSRYSFSKDVQVIVGGTPFNLHRDLLAARSSKLCKLFKENPDEDLSHLLSDIPTSPQIFEIMARFCYNFQVNLTPENVIAVSCLACYLGMTEAHSPHNLLNQALSFFEHEVITGWNESIRSLKAIDNPTLLQQAVQLGLIDGCMDSIINKALDNPLLLGEPIKNPVLDDDESVYKPNAKRQLFVLDWKSEDLSLTSLHLQFYEPIIRGMIQCKMGSNYIASNLYQYAKRWVFLDPKETDEEDTSSSEGDCSNSKRVAIEAIERLLPHDRGVLPCALLSEMLQYATVLEASDNCRDGFEVRIGRQLDMADVNDLLIPSQGYSKEEKYDTECVRRILKHFYHNFSGKDQCGGLNLVAELVEDFLGEVANDIDLKKDSFTSLAEMSIAASEGTQRTSDGIYRAIDIYLNKHKYLTESEREEICAVLECNKLSAEACEHAAQNERLPVRVAVQVLFVGQLHLRETITKEVAAPEERSKKSEEEDDDEDEKVMGELEKMSSKVMELEKECVVMRREIQRGCYMRKSNKIEKEKTNVWREMKRKLGCISSLNRNNCHVKKKKKKVHPR</sequence>
<dbReference type="Gene3D" id="3.30.710.10">
    <property type="entry name" value="Potassium Channel Kv1.1, Chain A"/>
    <property type="match status" value="1"/>
</dbReference>